<evidence type="ECO:0000256" key="3">
    <source>
        <dbReference type="ARBA" id="ARBA00022737"/>
    </source>
</evidence>
<proteinExistence type="predicted"/>
<keyword evidence="6" id="KW-0805">Transcription regulation</keyword>
<evidence type="ECO:0000256" key="6">
    <source>
        <dbReference type="ARBA" id="ARBA00023015"/>
    </source>
</evidence>
<accession>A0AAN7ZPY8</accession>
<feature type="domain" description="C2H2-type" evidence="10">
    <location>
        <begin position="738"/>
        <end position="765"/>
    </location>
</feature>
<dbReference type="SUPFAM" id="SSF57667">
    <property type="entry name" value="beta-beta-alpha zinc fingers"/>
    <property type="match status" value="3"/>
</dbReference>
<evidence type="ECO:0000256" key="9">
    <source>
        <dbReference type="PROSITE-ProRule" id="PRU00042"/>
    </source>
</evidence>
<dbReference type="PROSITE" id="PS50157">
    <property type="entry name" value="ZINC_FINGER_C2H2_2"/>
    <property type="match status" value="10"/>
</dbReference>
<protein>
    <recommendedName>
        <fullName evidence="14">PR domain zinc finger protein 10</fullName>
    </recommendedName>
</protein>
<feature type="domain" description="C2H2-type" evidence="10">
    <location>
        <begin position="653"/>
        <end position="680"/>
    </location>
</feature>
<dbReference type="Pfam" id="PF00096">
    <property type="entry name" value="zf-C2H2"/>
    <property type="match status" value="3"/>
</dbReference>
<dbReference type="Gene3D" id="2.170.270.10">
    <property type="entry name" value="SET domain"/>
    <property type="match status" value="1"/>
</dbReference>
<keyword evidence="2" id="KW-0479">Metal-binding</keyword>
<keyword evidence="7" id="KW-0804">Transcription</keyword>
<evidence type="ECO:0000313" key="13">
    <source>
        <dbReference type="Proteomes" id="UP001329430"/>
    </source>
</evidence>
<dbReference type="GO" id="GO:0008757">
    <property type="term" value="F:S-adenosylmethionine-dependent methyltransferase activity"/>
    <property type="evidence" value="ECO:0007669"/>
    <property type="project" value="UniProtKB-ARBA"/>
</dbReference>
<feature type="domain" description="C2H2-type" evidence="10">
    <location>
        <begin position="766"/>
        <end position="794"/>
    </location>
</feature>
<dbReference type="InterPro" id="IPR046341">
    <property type="entry name" value="SET_dom_sf"/>
</dbReference>
<keyword evidence="8" id="KW-0539">Nucleus</keyword>
<evidence type="ECO:0000256" key="5">
    <source>
        <dbReference type="ARBA" id="ARBA00022833"/>
    </source>
</evidence>
<feature type="domain" description="C2H2-type" evidence="10">
    <location>
        <begin position="623"/>
        <end position="650"/>
    </location>
</feature>
<dbReference type="InterPro" id="IPR013087">
    <property type="entry name" value="Znf_C2H2_type"/>
</dbReference>
<evidence type="ECO:0000256" key="1">
    <source>
        <dbReference type="ARBA" id="ARBA00004123"/>
    </source>
</evidence>
<keyword evidence="5" id="KW-0862">Zinc</keyword>
<dbReference type="Proteomes" id="UP001329430">
    <property type="component" value="Chromosome 4"/>
</dbReference>
<feature type="domain" description="SET" evidence="11">
    <location>
        <begin position="316"/>
        <end position="441"/>
    </location>
</feature>
<gene>
    <name evidence="12" type="ORF">RI129_006786</name>
</gene>
<organism evidence="12 13">
    <name type="scientific">Pyrocoelia pectoralis</name>
    <dbReference type="NCBI Taxonomy" id="417401"/>
    <lineage>
        <taxon>Eukaryota</taxon>
        <taxon>Metazoa</taxon>
        <taxon>Ecdysozoa</taxon>
        <taxon>Arthropoda</taxon>
        <taxon>Hexapoda</taxon>
        <taxon>Insecta</taxon>
        <taxon>Pterygota</taxon>
        <taxon>Neoptera</taxon>
        <taxon>Endopterygota</taxon>
        <taxon>Coleoptera</taxon>
        <taxon>Polyphaga</taxon>
        <taxon>Elateriformia</taxon>
        <taxon>Elateroidea</taxon>
        <taxon>Lampyridae</taxon>
        <taxon>Lampyrinae</taxon>
        <taxon>Pyrocoelia</taxon>
    </lineage>
</organism>
<comment type="caution">
    <text evidence="12">The sequence shown here is derived from an EMBL/GenBank/DDBJ whole genome shotgun (WGS) entry which is preliminary data.</text>
</comment>
<dbReference type="InterPro" id="IPR036236">
    <property type="entry name" value="Znf_C2H2_sf"/>
</dbReference>
<comment type="subcellular location">
    <subcellularLocation>
        <location evidence="1">Nucleus</location>
    </subcellularLocation>
</comment>
<feature type="domain" description="C2H2-type" evidence="10">
    <location>
        <begin position="710"/>
        <end position="738"/>
    </location>
</feature>
<evidence type="ECO:0000256" key="8">
    <source>
        <dbReference type="ARBA" id="ARBA00023242"/>
    </source>
</evidence>
<name>A0AAN7ZPY8_9COLE</name>
<feature type="domain" description="C2H2-type" evidence="10">
    <location>
        <begin position="825"/>
        <end position="853"/>
    </location>
</feature>
<keyword evidence="3" id="KW-0677">Repeat</keyword>
<dbReference type="PANTHER" id="PTHR47772">
    <property type="entry name" value="ZINC FINGER PROTEIN 200"/>
    <property type="match status" value="1"/>
</dbReference>
<evidence type="ECO:0000259" key="10">
    <source>
        <dbReference type="PROSITE" id="PS50157"/>
    </source>
</evidence>
<dbReference type="InterPro" id="IPR050636">
    <property type="entry name" value="C2H2-ZF_domain-containing"/>
</dbReference>
<dbReference type="FunFam" id="3.30.160.60:FF:001316">
    <property type="entry name" value="PR domain zinc finger protein 10"/>
    <property type="match status" value="1"/>
</dbReference>
<dbReference type="GO" id="GO:0005634">
    <property type="term" value="C:nucleus"/>
    <property type="evidence" value="ECO:0007669"/>
    <property type="project" value="UniProtKB-SubCell"/>
</dbReference>
<reference evidence="12 13" key="1">
    <citation type="journal article" date="2024" name="Insects">
        <title>An Improved Chromosome-Level Genome Assembly of the Firefly Pyrocoelia pectoralis.</title>
        <authorList>
            <person name="Fu X."/>
            <person name="Meyer-Rochow V.B."/>
            <person name="Ballantyne L."/>
            <person name="Zhu X."/>
        </authorList>
    </citation>
    <scope>NUCLEOTIDE SEQUENCE [LARGE SCALE GENOMIC DNA]</scope>
    <source>
        <strain evidence="12">XCY_ONT2</strain>
    </source>
</reference>
<dbReference type="GO" id="GO:0008276">
    <property type="term" value="F:protein methyltransferase activity"/>
    <property type="evidence" value="ECO:0007669"/>
    <property type="project" value="UniProtKB-ARBA"/>
</dbReference>
<dbReference type="Gene3D" id="3.30.160.60">
    <property type="entry name" value="Classic Zinc Finger"/>
    <property type="match status" value="6"/>
</dbReference>
<dbReference type="PANTHER" id="PTHR47772:SF13">
    <property type="entry name" value="GASTRULA ZINC FINGER PROTEIN XLCGF49.1-LIKE-RELATED"/>
    <property type="match status" value="1"/>
</dbReference>
<evidence type="ECO:0000259" key="11">
    <source>
        <dbReference type="PROSITE" id="PS50280"/>
    </source>
</evidence>
<sequence length="1055" mass="120996">MESTIEGPSSCNNSLTISNFNANSWTSTQTSTNRNPTYLFIAVEYVKDTDEYKIATDDFSNRTPPPCTDFQEHVSPLDPNMSSAARYSPSANDGDITNYNNSVVVPQLITATTNSQLLNSNRDSFINHLVEPNTPLEHIPTLSNSETNLLKEVVSNRYLLNQGPTANATSNSGVLQLVSDRNPEHEVELLITDQTTGISYNVSTQEYLVERCLADEQHLLEALAPDPLLDTDLLTLDVSTLKSQLPDIVESTTLDTELISNSVIHQHLTDLEIKTEDFDDKELSRENLRRSLRQHDLKATEKDNIFLSKVHTISDKPVESRAKATLPAHYLAIIKNDNGGFGVFARKLIPKQTQFGPLEGLLVVNDGRPNSDELQLLLESDNGLVHRLDVSDDRVANWMCYVRQAKTYMEQNVLVLQRGGALYYTTVVNILPKQELLVGYSQDYAKKHSLPVLQPIVWKQNDWPCFECDKQFASSIELQTHLDKHDEVKKEEQISKVKKKILKNKRKKFKKKYQKQVLECNTCKEVFINPEYVILKKHLFMHGIGSCFDFEEKFTVLTYHCSKCDAYFESDALLKVHGLQHRVDSNEIQLSCSDCHKEFLSKDEFDKHNCRSTDKPQTNKNGCKCPVCYKMFASQERIQRHMLVHGSEESKPLKCDTCNKRFLNNSALACHLKTHSVGKRMFECPMCNESFQHVLQLKVHVPLHCIDGKYTCPHCKKIFKEYSIIRKHIRAFHCERKHNCPQCNKPFPTLDKLRMHLLRHSDHREFLCADCGKQFKRKDKLKEHTKRMHSEERENTIPKPSKLAMQNNKKFTPKVQPTDYHRFIYKCHACLVGFKRRGMLVNHLAKRHPDISPGSVPELNLPILRTTRDYYCQYCDKIYKSSSKRKAHILKNHPGQALPMSNRRQGSFPDVAGLPNPTFSQTVGSVTTHPQACQWCHKQYASKAKLLQHQRKKHSELLENRGQNHQNNLSDQNVRTDQLGIDQQTFHRDFKVSDEDLLAEVVTLNNNRDDDQYYHIISIPTNDGAVFNHTPDANHTSDSRLYRLLTTGNGLLPPR</sequence>
<dbReference type="SMART" id="SM00355">
    <property type="entry name" value="ZnF_C2H2"/>
    <property type="match status" value="13"/>
</dbReference>
<evidence type="ECO:0008006" key="14">
    <source>
        <dbReference type="Google" id="ProtNLM"/>
    </source>
</evidence>
<dbReference type="Pfam" id="PF21549">
    <property type="entry name" value="PRDM2_PR"/>
    <property type="match status" value="1"/>
</dbReference>
<dbReference type="AlphaFoldDB" id="A0AAN7ZPY8"/>
<dbReference type="InterPro" id="IPR001214">
    <property type="entry name" value="SET_dom"/>
</dbReference>
<keyword evidence="13" id="KW-1185">Reference proteome</keyword>
<feature type="domain" description="C2H2-type" evidence="10">
    <location>
        <begin position="931"/>
        <end position="955"/>
    </location>
</feature>
<dbReference type="GO" id="GO:0008170">
    <property type="term" value="F:N-methyltransferase activity"/>
    <property type="evidence" value="ECO:0007669"/>
    <property type="project" value="UniProtKB-ARBA"/>
</dbReference>
<evidence type="ECO:0000256" key="7">
    <source>
        <dbReference type="ARBA" id="ARBA00023163"/>
    </source>
</evidence>
<evidence type="ECO:0000256" key="2">
    <source>
        <dbReference type="ARBA" id="ARBA00022723"/>
    </source>
</evidence>
<feature type="domain" description="C2H2-type" evidence="10">
    <location>
        <begin position="682"/>
        <end position="704"/>
    </location>
</feature>
<dbReference type="PROSITE" id="PS50280">
    <property type="entry name" value="SET"/>
    <property type="match status" value="1"/>
</dbReference>
<dbReference type="PROSITE" id="PS00028">
    <property type="entry name" value="ZINC_FINGER_C2H2_1"/>
    <property type="match status" value="11"/>
</dbReference>
<keyword evidence="4 9" id="KW-0863">Zinc-finger</keyword>
<feature type="domain" description="C2H2-type" evidence="10">
    <location>
        <begin position="870"/>
        <end position="898"/>
    </location>
</feature>
<evidence type="ECO:0000256" key="4">
    <source>
        <dbReference type="ARBA" id="ARBA00022771"/>
    </source>
</evidence>
<dbReference type="GO" id="GO:0008270">
    <property type="term" value="F:zinc ion binding"/>
    <property type="evidence" value="ECO:0007669"/>
    <property type="project" value="UniProtKB-KW"/>
</dbReference>
<feature type="domain" description="C2H2-type" evidence="10">
    <location>
        <begin position="463"/>
        <end position="490"/>
    </location>
</feature>
<dbReference type="EMBL" id="JAVRBK010000004">
    <property type="protein sequence ID" value="KAK5645486.1"/>
    <property type="molecule type" value="Genomic_DNA"/>
</dbReference>
<evidence type="ECO:0000313" key="12">
    <source>
        <dbReference type="EMBL" id="KAK5645486.1"/>
    </source>
</evidence>